<comment type="caution">
    <text evidence="4">The sequence shown here is derived from an EMBL/GenBank/DDBJ whole genome shotgun (WGS) entry which is preliminary data.</text>
</comment>
<dbReference type="EMBL" id="AUZY01004003">
    <property type="protein sequence ID" value="EQD65543.1"/>
    <property type="molecule type" value="Genomic_DNA"/>
</dbReference>
<keyword evidence="1" id="KW-0677">Repeat</keyword>
<feature type="transmembrane region" description="Helical" evidence="3">
    <location>
        <begin position="300"/>
        <end position="318"/>
    </location>
</feature>
<reference evidence="4" key="2">
    <citation type="journal article" date="2014" name="ISME J.">
        <title>Microbial stratification in low pH oxic and suboxic macroscopic growths along an acid mine drainage.</title>
        <authorList>
            <person name="Mendez-Garcia C."/>
            <person name="Mesa V."/>
            <person name="Sprenger R.R."/>
            <person name="Richter M."/>
            <person name="Diez M.S."/>
            <person name="Solano J."/>
            <person name="Bargiela R."/>
            <person name="Golyshina O.V."/>
            <person name="Manteca A."/>
            <person name="Ramos J.L."/>
            <person name="Gallego J.R."/>
            <person name="Llorente I."/>
            <person name="Martins Dos Santos V.A."/>
            <person name="Jensen O.N."/>
            <person name="Pelaez A.I."/>
            <person name="Sanchez J."/>
            <person name="Ferrer M."/>
        </authorList>
    </citation>
    <scope>NUCLEOTIDE SEQUENCE</scope>
</reference>
<evidence type="ECO:0000256" key="3">
    <source>
        <dbReference type="SAM" id="Phobius"/>
    </source>
</evidence>
<protein>
    <submittedName>
        <fullName evidence="4">TPR repeat-containing protein</fullName>
    </submittedName>
</protein>
<feature type="transmembrane region" description="Helical" evidence="3">
    <location>
        <begin position="142"/>
        <end position="158"/>
    </location>
</feature>
<reference evidence="4" key="1">
    <citation type="submission" date="2013-08" db="EMBL/GenBank/DDBJ databases">
        <authorList>
            <person name="Mendez C."/>
            <person name="Richter M."/>
            <person name="Ferrer M."/>
            <person name="Sanchez J."/>
        </authorList>
    </citation>
    <scope>NUCLEOTIDE SEQUENCE</scope>
</reference>
<organism evidence="4">
    <name type="scientific">mine drainage metagenome</name>
    <dbReference type="NCBI Taxonomy" id="410659"/>
    <lineage>
        <taxon>unclassified sequences</taxon>
        <taxon>metagenomes</taxon>
        <taxon>ecological metagenomes</taxon>
    </lineage>
</organism>
<dbReference type="AlphaFoldDB" id="T1BAR5"/>
<feature type="transmembrane region" description="Helical" evidence="3">
    <location>
        <begin position="7"/>
        <end position="25"/>
    </location>
</feature>
<keyword evidence="2" id="KW-0802">TPR repeat</keyword>
<feature type="transmembrane region" description="Helical" evidence="3">
    <location>
        <begin position="221"/>
        <end position="239"/>
    </location>
</feature>
<feature type="transmembrane region" description="Helical" evidence="3">
    <location>
        <begin position="330"/>
        <end position="350"/>
    </location>
</feature>
<accession>T1BAR5</accession>
<feature type="transmembrane region" description="Helical" evidence="3">
    <location>
        <begin position="356"/>
        <end position="378"/>
    </location>
</feature>
<keyword evidence="3" id="KW-1133">Transmembrane helix</keyword>
<dbReference type="PANTHER" id="PTHR44227">
    <property type="match status" value="1"/>
</dbReference>
<evidence type="ECO:0000313" key="4">
    <source>
        <dbReference type="EMBL" id="EQD65543.1"/>
    </source>
</evidence>
<evidence type="ECO:0000256" key="1">
    <source>
        <dbReference type="ARBA" id="ARBA00022737"/>
    </source>
</evidence>
<feature type="transmembrane region" description="Helical" evidence="3">
    <location>
        <begin position="170"/>
        <end position="187"/>
    </location>
</feature>
<evidence type="ECO:0000256" key="2">
    <source>
        <dbReference type="ARBA" id="ARBA00022803"/>
    </source>
</evidence>
<sequence length="496" mass="55278">MSRQGWLIAFWGGVCALTAAVYWPGLPGLLIFDDAPVLGPYLRAGALRHPFWSSAGPLGRPVSMASFWLDRQIWPHSLFAFNLTNVFFHLAAGTFAFLLARALFRQAGNRESVSRSMGFWIGAFFLIEPMQVATVLYTVQRMALLAALFMFAGVWCYLEARSRSQKGKPAAVWFFLALFLCPFMALFSKENGALTPVLTLAAELLFFRFRGPDRIRRMILVYFGALTALALGLINLAIFDRSFIRSGYGGRGFTLGVRLLTESRVLVRYLFMPFLPTASRISFFHDDLTLSHGLMHPPSTTIACLILAALAVLALALWKKRPLISFGIGWFFIGQLLESTFIPLEIMFVHRNYLPVFGLLVAAADGLWAMVPRLLSWLRIQPAGSVGTQLVRLAPLPVWSLFAILTFHQASLWSHPLRFYREGVQTHPHSATAISGLAQVEFDRGDPHAAIALLRQSGITGAILQADVYRCLLHGRIRAAELRPTLIPVRARHFSA</sequence>
<gene>
    <name evidence="4" type="ORF">B1B_06293</name>
</gene>
<dbReference type="InterPro" id="IPR052346">
    <property type="entry name" value="O-mannosyl-transferase_TMTC"/>
</dbReference>
<feature type="non-terminal residue" evidence="4">
    <location>
        <position position="496"/>
    </location>
</feature>
<proteinExistence type="predicted"/>
<feature type="transmembrane region" description="Helical" evidence="3">
    <location>
        <begin position="86"/>
        <end position="104"/>
    </location>
</feature>
<feature type="transmembrane region" description="Helical" evidence="3">
    <location>
        <begin position="390"/>
        <end position="410"/>
    </location>
</feature>
<keyword evidence="3" id="KW-0472">Membrane</keyword>
<name>T1BAR5_9ZZZZ</name>
<dbReference type="PANTHER" id="PTHR44227:SF3">
    <property type="entry name" value="PROTEIN O-MANNOSYL-TRANSFERASE TMTC4"/>
    <property type="match status" value="1"/>
</dbReference>
<feature type="transmembrane region" description="Helical" evidence="3">
    <location>
        <begin position="116"/>
        <end position="136"/>
    </location>
</feature>
<keyword evidence="3" id="KW-0812">Transmembrane</keyword>